<feature type="compositionally biased region" description="Basic residues" evidence="1">
    <location>
        <begin position="22"/>
        <end position="31"/>
    </location>
</feature>
<reference evidence="2" key="1">
    <citation type="journal article" date="2020" name="New Phytol.">
        <title>Comparative genomics reveals dynamic genome evolution in host specialist ectomycorrhizal fungi.</title>
        <authorList>
            <person name="Lofgren L.A."/>
            <person name="Nguyen N.H."/>
            <person name="Vilgalys R."/>
            <person name="Ruytinx J."/>
            <person name="Liao H.L."/>
            <person name="Branco S."/>
            <person name="Kuo A."/>
            <person name="LaButti K."/>
            <person name="Lipzen A."/>
            <person name="Andreopoulos W."/>
            <person name="Pangilinan J."/>
            <person name="Riley R."/>
            <person name="Hundley H."/>
            <person name="Na H."/>
            <person name="Barry K."/>
            <person name="Grigoriev I.V."/>
            <person name="Stajich J.E."/>
            <person name="Kennedy P.G."/>
        </authorList>
    </citation>
    <scope>NUCLEOTIDE SEQUENCE</scope>
    <source>
        <strain evidence="2">MN1</strain>
    </source>
</reference>
<dbReference type="GeneID" id="64624768"/>
<dbReference type="EMBL" id="JABBWG010000011">
    <property type="protein sequence ID" value="KAG1818519.1"/>
    <property type="molecule type" value="Genomic_DNA"/>
</dbReference>
<feature type="compositionally biased region" description="Basic and acidic residues" evidence="1">
    <location>
        <begin position="1"/>
        <end position="10"/>
    </location>
</feature>
<feature type="non-terminal residue" evidence="2">
    <location>
        <position position="1"/>
    </location>
</feature>
<evidence type="ECO:0000313" key="2">
    <source>
        <dbReference type="EMBL" id="KAG1818519.1"/>
    </source>
</evidence>
<keyword evidence="3" id="KW-1185">Reference proteome</keyword>
<sequence length="102" mass="11639">DEEQERQEQEHLDEEEASQKEGKKKNKHKHSAIPELDVPIKPVILPSPYPIHKLDKGDYVKLWYFTNDRLDNAKLKNSINKDAMIMATLAGGNRAWVSAAST</sequence>
<dbReference type="RefSeq" id="XP_041194391.1">
    <property type="nucleotide sequence ID" value="XM_041330751.1"/>
</dbReference>
<dbReference type="Proteomes" id="UP000807769">
    <property type="component" value="Unassembled WGS sequence"/>
</dbReference>
<dbReference type="OrthoDB" id="2671357at2759"/>
<protein>
    <submittedName>
        <fullName evidence="2">Uncharacterized protein</fullName>
    </submittedName>
</protein>
<evidence type="ECO:0000313" key="3">
    <source>
        <dbReference type="Proteomes" id="UP000807769"/>
    </source>
</evidence>
<evidence type="ECO:0000256" key="1">
    <source>
        <dbReference type="SAM" id="MobiDB-lite"/>
    </source>
</evidence>
<feature type="region of interest" description="Disordered" evidence="1">
    <location>
        <begin position="1"/>
        <end position="35"/>
    </location>
</feature>
<organism evidence="2 3">
    <name type="scientific">Suillus subaureus</name>
    <dbReference type="NCBI Taxonomy" id="48587"/>
    <lineage>
        <taxon>Eukaryota</taxon>
        <taxon>Fungi</taxon>
        <taxon>Dikarya</taxon>
        <taxon>Basidiomycota</taxon>
        <taxon>Agaricomycotina</taxon>
        <taxon>Agaricomycetes</taxon>
        <taxon>Agaricomycetidae</taxon>
        <taxon>Boletales</taxon>
        <taxon>Suillineae</taxon>
        <taxon>Suillaceae</taxon>
        <taxon>Suillus</taxon>
    </lineage>
</organism>
<dbReference type="AlphaFoldDB" id="A0A9P7JEG3"/>
<proteinExistence type="predicted"/>
<name>A0A9P7JEG3_9AGAM</name>
<gene>
    <name evidence="2" type="ORF">BJ212DRAFT_1268788</name>
</gene>
<comment type="caution">
    <text evidence="2">The sequence shown here is derived from an EMBL/GenBank/DDBJ whole genome shotgun (WGS) entry which is preliminary data.</text>
</comment>
<accession>A0A9P7JEG3</accession>